<feature type="transmembrane region" description="Helical" evidence="1">
    <location>
        <begin position="190"/>
        <end position="210"/>
    </location>
</feature>
<evidence type="ECO:0000313" key="4">
    <source>
        <dbReference type="Proteomes" id="UP000038040"/>
    </source>
</evidence>
<keyword evidence="1" id="KW-0472">Membrane</keyword>
<gene>
    <name evidence="3" type="ORF">DME_LOCUS6822</name>
</gene>
<dbReference type="EMBL" id="UYYG01001157">
    <property type="protein sequence ID" value="VDN56849.1"/>
    <property type="molecule type" value="Genomic_DNA"/>
</dbReference>
<feature type="transmembrane region" description="Helical" evidence="1">
    <location>
        <begin position="46"/>
        <end position="66"/>
    </location>
</feature>
<keyword evidence="1" id="KW-0812">Transmembrane</keyword>
<accession>A0A158Q3I5</accession>
<evidence type="ECO:0000313" key="3">
    <source>
        <dbReference type="EMBL" id="VDN56849.1"/>
    </source>
</evidence>
<dbReference type="Proteomes" id="UP000038040">
    <property type="component" value="Unplaced"/>
</dbReference>
<dbReference type="InterPro" id="IPR056704">
    <property type="entry name" value="DUF7802"/>
</dbReference>
<feature type="transmembrane region" description="Helical" evidence="1">
    <location>
        <begin position="385"/>
        <end position="405"/>
    </location>
</feature>
<dbReference type="Proteomes" id="UP000274756">
    <property type="component" value="Unassembled WGS sequence"/>
</dbReference>
<feature type="transmembrane region" description="Helical" evidence="1">
    <location>
        <begin position="160"/>
        <end position="183"/>
    </location>
</feature>
<feature type="transmembrane region" description="Helical" evidence="1">
    <location>
        <begin position="86"/>
        <end position="106"/>
    </location>
</feature>
<reference evidence="3 5" key="2">
    <citation type="submission" date="2018-11" db="EMBL/GenBank/DDBJ databases">
        <authorList>
            <consortium name="Pathogen Informatics"/>
        </authorList>
    </citation>
    <scope>NUCLEOTIDE SEQUENCE [LARGE SCALE GENOMIC DNA]</scope>
</reference>
<proteinExistence type="predicted"/>
<evidence type="ECO:0000259" key="2">
    <source>
        <dbReference type="Pfam" id="PF25085"/>
    </source>
</evidence>
<name>A0A158Q3I5_DRAME</name>
<dbReference type="WBParaSite" id="DME_0000246201-mRNA-1">
    <property type="protein sequence ID" value="DME_0000246201-mRNA-1"/>
    <property type="gene ID" value="DME_0000246201"/>
</dbReference>
<dbReference type="Pfam" id="PF25085">
    <property type="entry name" value="DUF7802"/>
    <property type="match status" value="1"/>
</dbReference>
<feature type="transmembrane region" description="Helical" evidence="1">
    <location>
        <begin position="118"/>
        <end position="140"/>
    </location>
</feature>
<keyword evidence="5" id="KW-1185">Reference proteome</keyword>
<dbReference type="PANTHER" id="PTHR35982">
    <property type="entry name" value="AGAP005361-PA"/>
    <property type="match status" value="1"/>
</dbReference>
<keyword evidence="1" id="KW-1133">Transmembrane helix</keyword>
<feature type="transmembrane region" description="Helical" evidence="1">
    <location>
        <begin position="253"/>
        <end position="271"/>
    </location>
</feature>
<dbReference type="AlphaFoldDB" id="A0A158Q3I5"/>
<dbReference type="OrthoDB" id="188749at2759"/>
<feature type="transmembrane region" description="Helical" evidence="1">
    <location>
        <begin position="353"/>
        <end position="373"/>
    </location>
</feature>
<feature type="domain" description="DUF7802" evidence="2">
    <location>
        <begin position="2"/>
        <end position="372"/>
    </location>
</feature>
<reference evidence="6" key="1">
    <citation type="submission" date="2016-04" db="UniProtKB">
        <authorList>
            <consortium name="WormBaseParasite"/>
        </authorList>
    </citation>
    <scope>IDENTIFICATION</scope>
</reference>
<organism evidence="4 6">
    <name type="scientific">Dracunculus medinensis</name>
    <name type="common">Guinea worm</name>
    <dbReference type="NCBI Taxonomy" id="318479"/>
    <lineage>
        <taxon>Eukaryota</taxon>
        <taxon>Metazoa</taxon>
        <taxon>Ecdysozoa</taxon>
        <taxon>Nematoda</taxon>
        <taxon>Chromadorea</taxon>
        <taxon>Rhabditida</taxon>
        <taxon>Spirurina</taxon>
        <taxon>Dracunculoidea</taxon>
        <taxon>Dracunculidae</taxon>
        <taxon>Dracunculus</taxon>
    </lineage>
</organism>
<dbReference type="PANTHER" id="PTHR35982:SF1">
    <property type="entry name" value="SPIROCYCLASE, AVEC FAMILY"/>
    <property type="match status" value="1"/>
</dbReference>
<evidence type="ECO:0000256" key="1">
    <source>
        <dbReference type="SAM" id="Phobius"/>
    </source>
</evidence>
<evidence type="ECO:0000313" key="5">
    <source>
        <dbReference type="Proteomes" id="UP000274756"/>
    </source>
</evidence>
<evidence type="ECO:0000313" key="6">
    <source>
        <dbReference type="WBParaSite" id="DME_0000246201-mRNA-1"/>
    </source>
</evidence>
<sequence length="425" mass="49853">IGDWALRIQDPRKVIANHTSLVVAEIVFTFLLLIFFLAFRYRGRYLITWFGVFALGLILENIRFLNPQMDIFFHSPGILTLFGMRTPLYVVLGMYHMLLYIAYVMARKLRLPWWAQGPACGLLLLLIDFPVHFMGVKLLWWQWHDSEANFLDRSYSVPWVMYSFDAFIGSSFIWTLHALRWLFLSSKYDWMLWMREMVCAISAGAIALVIAIHTSVPVLISIALYAIVVIIADRNNLDEDARSFRKQFWFDELACAICIHYIFFMSLPVVADPQNIVSEGLHQPIWSCNVIEEKSFFNNLVLTRQKYLCPTNYNADYFDFHCNPYQNALDRITEIPLEWYAICGLDFTNRMEYIFIIWSFSFISLVIFYQILASSGPLPLEPVKVFIFQFILLFFYLSIFVNFFFKSLLSTTCQAKILMVNEKEK</sequence>
<feature type="transmembrane region" description="Helical" evidence="1">
    <location>
        <begin position="20"/>
        <end position="39"/>
    </location>
</feature>
<protein>
    <submittedName>
        <fullName evidence="6">Lipase maturation factor family protein</fullName>
    </submittedName>
</protein>